<dbReference type="PANTHER" id="PTHR43861:SF1">
    <property type="entry name" value="TRANS-ACONITATE 2-METHYLTRANSFERASE"/>
    <property type="match status" value="1"/>
</dbReference>
<evidence type="ECO:0000313" key="5">
    <source>
        <dbReference type="EMBL" id="QNO50339.1"/>
    </source>
</evidence>
<name>A0A7G9Y9N6_9EURY</name>
<sequence length="213" mass="24275">MPKRIESHEEAISDVEDVRKYAEMAKSPGNLMYGSFLDHIKSLGVEGGRYLEVGAGTGVLAAMIAEDNPDVHITAVEISSDMVTVAREYIEGRKLKDRIRFVAMDAADDVMMEELGEFDLVYSTLAMHHWKDPEKVIGNLLKAVGAGGVLFIHDLRRVWWLYYLPFRGSGFIGSIRAAYMPDEIKTIFQRLGINRYEIKRRFPYFMHSIIVRK</sequence>
<dbReference type="CDD" id="cd02440">
    <property type="entry name" value="AdoMet_MTases"/>
    <property type="match status" value="1"/>
</dbReference>
<keyword evidence="4" id="KW-0830">Ubiquinone</keyword>
<dbReference type="EMBL" id="MT631004">
    <property type="protein sequence ID" value="QNO44720.1"/>
    <property type="molecule type" value="Genomic_DNA"/>
</dbReference>
<dbReference type="InterPro" id="IPR029063">
    <property type="entry name" value="SAM-dependent_MTases_sf"/>
</dbReference>
<dbReference type="SUPFAM" id="SSF53335">
    <property type="entry name" value="S-adenosyl-L-methionine-dependent methyltransferases"/>
    <property type="match status" value="1"/>
</dbReference>
<dbReference type="Pfam" id="PF08242">
    <property type="entry name" value="Methyltransf_12"/>
    <property type="match status" value="1"/>
</dbReference>
<dbReference type="AlphaFoldDB" id="A0A7G9Y9N6"/>
<protein>
    <submittedName>
        <fullName evidence="4">Ubiquinone biosynthesis O-methyltransferase, mitochondrial</fullName>
        <ecNumber evidence="4">2.1.1.222</ecNumber>
    </submittedName>
</protein>
<keyword evidence="4" id="KW-0489">Methyltransferase</keyword>
<evidence type="ECO:0000313" key="2">
    <source>
        <dbReference type="EMBL" id="QNO43576.1"/>
    </source>
</evidence>
<dbReference type="EMBL" id="MT630845">
    <property type="protein sequence ID" value="QNO43576.1"/>
    <property type="molecule type" value="Genomic_DNA"/>
</dbReference>
<gene>
    <name evidence="4" type="primary">COQ3_1</name>
    <name evidence="5" type="synonym">COQ3</name>
    <name evidence="3" type="synonym">COQ3_2</name>
    <name evidence="4" type="ORF">DFBDAOMO_00004</name>
    <name evidence="2" type="ORF">HMEJMANM_00045</name>
    <name evidence="3" type="ORF">LAPIAFBC_00006</name>
    <name evidence="5" type="ORF">PMDBIBLC_00001</name>
</gene>
<accession>A0A7G9Y9N6</accession>
<keyword evidence="4" id="KW-0808">Transferase</keyword>
<feature type="domain" description="Methyltransferase type 12" evidence="1">
    <location>
        <begin position="51"/>
        <end position="150"/>
    </location>
</feature>
<reference evidence="4" key="1">
    <citation type="submission" date="2020-06" db="EMBL/GenBank/DDBJ databases">
        <title>Unique genomic features of the anaerobic methanotrophic archaea.</title>
        <authorList>
            <person name="Chadwick G.L."/>
            <person name="Skennerton C.T."/>
            <person name="Laso-Perez R."/>
            <person name="Leu A.O."/>
            <person name="Speth D.R."/>
            <person name="Yu H."/>
            <person name="Morgan-Lang C."/>
            <person name="Hatzenpichler R."/>
            <person name="Goudeau D."/>
            <person name="Malmstrom R."/>
            <person name="Brazelton W.J."/>
            <person name="Woyke T."/>
            <person name="Hallam S.J."/>
            <person name="Tyson G.W."/>
            <person name="Wegener G."/>
            <person name="Boetius A."/>
            <person name="Orphan V."/>
        </authorList>
    </citation>
    <scope>NUCLEOTIDE SEQUENCE</scope>
</reference>
<evidence type="ECO:0000313" key="3">
    <source>
        <dbReference type="EMBL" id="QNO43599.1"/>
    </source>
</evidence>
<evidence type="ECO:0000313" key="4">
    <source>
        <dbReference type="EMBL" id="QNO44720.1"/>
    </source>
</evidence>
<dbReference type="EMBL" id="MT630847">
    <property type="protein sequence ID" value="QNO43599.1"/>
    <property type="molecule type" value="Genomic_DNA"/>
</dbReference>
<dbReference type="GO" id="GO:0102208">
    <property type="term" value="F:2-polyprenyl-6-hydroxyphenol methylase activity"/>
    <property type="evidence" value="ECO:0007669"/>
    <property type="project" value="UniProtKB-EC"/>
</dbReference>
<dbReference type="PANTHER" id="PTHR43861">
    <property type="entry name" value="TRANS-ACONITATE 2-METHYLTRANSFERASE-RELATED"/>
    <property type="match status" value="1"/>
</dbReference>
<dbReference type="GO" id="GO:0032259">
    <property type="term" value="P:methylation"/>
    <property type="evidence" value="ECO:0007669"/>
    <property type="project" value="UniProtKB-KW"/>
</dbReference>
<organism evidence="4">
    <name type="scientific">Candidatus Methanogaster sp. ANME-2c ERB4</name>
    <dbReference type="NCBI Taxonomy" id="2759911"/>
    <lineage>
        <taxon>Archaea</taxon>
        <taxon>Methanobacteriati</taxon>
        <taxon>Methanobacteriota</taxon>
        <taxon>Stenosarchaea group</taxon>
        <taxon>Methanomicrobia</taxon>
        <taxon>Methanosarcinales</taxon>
        <taxon>ANME-2 cluster</taxon>
        <taxon>Candidatus Methanogasteraceae</taxon>
        <taxon>Candidatus Methanogaster</taxon>
    </lineage>
</organism>
<dbReference type="InterPro" id="IPR013217">
    <property type="entry name" value="Methyltransf_12"/>
</dbReference>
<evidence type="ECO:0000259" key="1">
    <source>
        <dbReference type="Pfam" id="PF08242"/>
    </source>
</evidence>
<proteinExistence type="predicted"/>
<dbReference type="Gene3D" id="3.40.50.150">
    <property type="entry name" value="Vaccinia Virus protein VP39"/>
    <property type="match status" value="1"/>
</dbReference>
<dbReference type="EC" id="2.1.1.222" evidence="4"/>
<dbReference type="EMBL" id="MT631429">
    <property type="protein sequence ID" value="QNO50339.1"/>
    <property type="molecule type" value="Genomic_DNA"/>
</dbReference>